<evidence type="ECO:0000313" key="2">
    <source>
        <dbReference type="EMBL" id="MDT0630650.1"/>
    </source>
</evidence>
<comment type="caution">
    <text evidence="2">The sequence shown here is derived from an EMBL/GenBank/DDBJ whole genome shotgun (WGS) entry which is preliminary data.</text>
</comment>
<protein>
    <submittedName>
        <fullName evidence="2">GNAT family N-acetyltransferase</fullName>
        <ecNumber evidence="2">2.3.1.-</ecNumber>
    </submittedName>
</protein>
<evidence type="ECO:0000313" key="3">
    <source>
        <dbReference type="Proteomes" id="UP001267426"/>
    </source>
</evidence>
<keyword evidence="3" id="KW-1185">Reference proteome</keyword>
<name>A0ABU3BN52_9BACT</name>
<dbReference type="InterPro" id="IPR038740">
    <property type="entry name" value="BioF2-like_GNAT_dom"/>
</dbReference>
<dbReference type="InterPro" id="IPR016181">
    <property type="entry name" value="Acyl_CoA_acyltransferase"/>
</dbReference>
<evidence type="ECO:0000259" key="1">
    <source>
        <dbReference type="Pfam" id="PF13480"/>
    </source>
</evidence>
<sequence length="322" mass="33726">MEARELDLGDASVRRAWGGVAEAADPSPFAPLAYAEATAGAFGLRARAFGVEQDGALVGGVVAYEKRRGPYRLAVVPPFTPVTPFVLAEAPAAHEVHARASPLDALVAAVGERFHAAAFRLPPALSDARPFAWAGWRAEPLYTYAGPLHPAAERLAQAGSGVRKRVRRGAGDFTLHEDAGGVAALQRLEAEAYARQGAAPPVDPERQAAWLGALVASGAARLFVLRDAEGGAAGAQAVATDGRAAAFVCGASWPGSAMTVMTHLVCDRLYADGVRSLDLVGANRPSGAEFKRSFGLPLVQQFRVTRVARPELRALALVRPVV</sequence>
<dbReference type="Pfam" id="PF13480">
    <property type="entry name" value="Acetyltransf_6"/>
    <property type="match status" value="1"/>
</dbReference>
<dbReference type="EC" id="2.3.1.-" evidence="2"/>
<gene>
    <name evidence="2" type="ORF">RM540_02725</name>
</gene>
<accession>A0ABU3BN52</accession>
<dbReference type="RefSeq" id="WP_311661901.1">
    <property type="nucleotide sequence ID" value="NZ_JAVRHT010000003.1"/>
</dbReference>
<keyword evidence="2" id="KW-0808">Transferase</keyword>
<proteinExistence type="predicted"/>
<reference evidence="2 3" key="1">
    <citation type="submission" date="2023-09" db="EMBL/GenBank/DDBJ databases">
        <authorList>
            <person name="Rey-Velasco X."/>
        </authorList>
    </citation>
    <scope>NUCLEOTIDE SEQUENCE [LARGE SCALE GENOMIC DNA]</scope>
    <source>
        <strain evidence="2 3">F394</strain>
    </source>
</reference>
<organism evidence="2 3">
    <name type="scientific">Rubrivirga litoralis</name>
    <dbReference type="NCBI Taxonomy" id="3075598"/>
    <lineage>
        <taxon>Bacteria</taxon>
        <taxon>Pseudomonadati</taxon>
        <taxon>Rhodothermota</taxon>
        <taxon>Rhodothermia</taxon>
        <taxon>Rhodothermales</taxon>
        <taxon>Rubricoccaceae</taxon>
        <taxon>Rubrivirga</taxon>
    </lineage>
</organism>
<keyword evidence="2" id="KW-0012">Acyltransferase</keyword>
<dbReference type="Proteomes" id="UP001267426">
    <property type="component" value="Unassembled WGS sequence"/>
</dbReference>
<feature type="domain" description="BioF2-like acetyltransferase" evidence="1">
    <location>
        <begin position="163"/>
        <end position="292"/>
    </location>
</feature>
<dbReference type="GO" id="GO:0016746">
    <property type="term" value="F:acyltransferase activity"/>
    <property type="evidence" value="ECO:0007669"/>
    <property type="project" value="UniProtKB-KW"/>
</dbReference>
<dbReference type="SUPFAM" id="SSF55729">
    <property type="entry name" value="Acyl-CoA N-acyltransferases (Nat)"/>
    <property type="match status" value="1"/>
</dbReference>
<dbReference type="EMBL" id="JAVRHT010000003">
    <property type="protein sequence ID" value="MDT0630650.1"/>
    <property type="molecule type" value="Genomic_DNA"/>
</dbReference>